<evidence type="ECO:0000313" key="2">
    <source>
        <dbReference type="Proteomes" id="UP000024635"/>
    </source>
</evidence>
<accession>A0A016UY14</accession>
<sequence length="150" mass="16846">MDKDIVLKDLMETEQCERRLKFKEAPPKWAFLAIRIAQKQLALAIAAENNPTLASFGGVYNQWTVPASAEASTATSSTRTGSRCKLYDTNPVRLDGDSVSRECVISMAKRHTLSIYDYMTSQTSLRLRQDNLWKLLKTMAKCGLSRTPRG</sequence>
<dbReference type="AlphaFoldDB" id="A0A016UY14"/>
<reference evidence="2" key="1">
    <citation type="journal article" date="2015" name="Nat. Genet.">
        <title>The genome and transcriptome of the zoonotic hookworm Ancylostoma ceylanicum identify infection-specific gene families.</title>
        <authorList>
            <person name="Schwarz E.M."/>
            <person name="Hu Y."/>
            <person name="Antoshechkin I."/>
            <person name="Miller M.M."/>
            <person name="Sternberg P.W."/>
            <person name="Aroian R.V."/>
        </authorList>
    </citation>
    <scope>NUCLEOTIDE SEQUENCE</scope>
    <source>
        <strain evidence="2">HY135</strain>
    </source>
</reference>
<gene>
    <name evidence="1" type="primary">Acey_s0022.g569</name>
    <name evidence="1" type="ORF">Y032_0022g569</name>
</gene>
<dbReference type="EMBL" id="JARK01001358">
    <property type="protein sequence ID" value="EYC20319.1"/>
    <property type="molecule type" value="Genomic_DNA"/>
</dbReference>
<name>A0A016UY14_9BILA</name>
<proteinExistence type="predicted"/>
<evidence type="ECO:0000313" key="1">
    <source>
        <dbReference type="EMBL" id="EYC20319.1"/>
    </source>
</evidence>
<dbReference type="Proteomes" id="UP000024635">
    <property type="component" value="Unassembled WGS sequence"/>
</dbReference>
<comment type="caution">
    <text evidence="1">The sequence shown here is derived from an EMBL/GenBank/DDBJ whole genome shotgun (WGS) entry which is preliminary data.</text>
</comment>
<keyword evidence="2" id="KW-1185">Reference proteome</keyword>
<organism evidence="1 2">
    <name type="scientific">Ancylostoma ceylanicum</name>
    <dbReference type="NCBI Taxonomy" id="53326"/>
    <lineage>
        <taxon>Eukaryota</taxon>
        <taxon>Metazoa</taxon>
        <taxon>Ecdysozoa</taxon>
        <taxon>Nematoda</taxon>
        <taxon>Chromadorea</taxon>
        <taxon>Rhabditida</taxon>
        <taxon>Rhabditina</taxon>
        <taxon>Rhabditomorpha</taxon>
        <taxon>Strongyloidea</taxon>
        <taxon>Ancylostomatidae</taxon>
        <taxon>Ancylostomatinae</taxon>
        <taxon>Ancylostoma</taxon>
    </lineage>
</organism>
<protein>
    <submittedName>
        <fullName evidence="1">Uncharacterized protein</fullName>
    </submittedName>
</protein>